<reference evidence="3" key="1">
    <citation type="submission" date="2021-01" db="EMBL/GenBank/DDBJ databases">
        <authorList>
            <person name="Corre E."/>
            <person name="Pelletier E."/>
            <person name="Niang G."/>
            <person name="Scheremetjew M."/>
            <person name="Finn R."/>
            <person name="Kale V."/>
            <person name="Holt S."/>
            <person name="Cochrane G."/>
            <person name="Meng A."/>
            <person name="Brown T."/>
            <person name="Cohen L."/>
        </authorList>
    </citation>
    <scope>NUCLEOTIDE SEQUENCE</scope>
    <source>
        <strain evidence="3">Pbaha01</strain>
    </source>
</reference>
<dbReference type="GO" id="GO:0016052">
    <property type="term" value="P:carbohydrate catabolic process"/>
    <property type="evidence" value="ECO:0007669"/>
    <property type="project" value="InterPro"/>
</dbReference>
<evidence type="ECO:0000313" key="3">
    <source>
        <dbReference type="EMBL" id="CAD8366977.1"/>
    </source>
</evidence>
<proteinExistence type="predicted"/>
<dbReference type="CDD" id="cd09620">
    <property type="entry name" value="CBM9_like_3"/>
    <property type="match status" value="1"/>
</dbReference>
<accession>A0A7S0FKB5</accession>
<feature type="chain" id="PRO_5031404772" description="Carbohydrate-binding domain-containing protein" evidence="1">
    <location>
        <begin position="20"/>
        <end position="403"/>
    </location>
</feature>
<dbReference type="GO" id="GO:0004553">
    <property type="term" value="F:hydrolase activity, hydrolyzing O-glycosyl compounds"/>
    <property type="evidence" value="ECO:0007669"/>
    <property type="project" value="InterPro"/>
</dbReference>
<dbReference type="InterPro" id="IPR010502">
    <property type="entry name" value="Carb-bd_dom_fam9"/>
</dbReference>
<dbReference type="PANTHER" id="PTHR35532">
    <property type="entry name" value="SIMILAR TO POLYHYDROXYALKANOATE DEPOLYMERASE"/>
    <property type="match status" value="1"/>
</dbReference>
<dbReference type="Pfam" id="PF06452">
    <property type="entry name" value="CBM9_1"/>
    <property type="match status" value="1"/>
</dbReference>
<evidence type="ECO:0000256" key="1">
    <source>
        <dbReference type="SAM" id="SignalP"/>
    </source>
</evidence>
<dbReference type="SUPFAM" id="SSF49344">
    <property type="entry name" value="CBD9-like"/>
    <property type="match status" value="1"/>
</dbReference>
<feature type="signal peptide" evidence="1">
    <location>
        <begin position="1"/>
        <end position="19"/>
    </location>
</feature>
<keyword evidence="1" id="KW-0732">Signal</keyword>
<dbReference type="AlphaFoldDB" id="A0A7S0FKB5"/>
<dbReference type="PANTHER" id="PTHR35532:SF5">
    <property type="entry name" value="CARBOHYDRATE-BINDING DOMAIN-CONTAINING PROTEIN"/>
    <property type="match status" value="1"/>
</dbReference>
<name>A0A7S0FKB5_9DINO</name>
<protein>
    <recommendedName>
        <fullName evidence="2">Carbohydrate-binding domain-containing protein</fullName>
    </recommendedName>
</protein>
<dbReference type="EMBL" id="HBEG01029784">
    <property type="protein sequence ID" value="CAD8366977.1"/>
    <property type="molecule type" value="Transcribed_RNA"/>
</dbReference>
<sequence length="403" mass="44536">MSGPGSWLLLAAAAALACAVGPQDDAVPPLQREGGKGSPAQDCSYESLRPRQYICYKTAGLTPESLDGDLTKDVWREVAWTEDFVDISTATTPRFRTRAKMRWDDAYLYVGAEMEEPQVWGTLTQDDTVIFKDNDFEVFVDPSATNHFYKEFEMNALNARWSLCLNKPYGDGGGENSTRVLKERGWTMLPRTKIAVKVIPRGAINDPSRPSKAWTVEVALPLADLAYNSTAALPQHGTFWRLGFSRVEWNVEVDTAGNRYVKKPKCQSCPTPGAPHEDNWVWSPQGAINMHSPELWGILQFATGKVNGTALARYEEWSSRAAAMAVYWAEKAYAQEHGGNYTADPAALHPYSAALFELCAAARVSIEASRLDGRPAFRAAVQPPGSRWAAMVTDDRYLTTTLA</sequence>
<dbReference type="Gene3D" id="2.60.40.1190">
    <property type="match status" value="1"/>
</dbReference>
<organism evidence="3">
    <name type="scientific">Pyrodinium bahamense</name>
    <dbReference type="NCBI Taxonomy" id="73915"/>
    <lineage>
        <taxon>Eukaryota</taxon>
        <taxon>Sar</taxon>
        <taxon>Alveolata</taxon>
        <taxon>Dinophyceae</taxon>
        <taxon>Gonyaulacales</taxon>
        <taxon>Pyrocystaceae</taxon>
        <taxon>Pyrodinium</taxon>
    </lineage>
</organism>
<gene>
    <name evidence="3" type="ORF">PBAH0796_LOCUS18162</name>
</gene>
<dbReference type="GO" id="GO:0030246">
    <property type="term" value="F:carbohydrate binding"/>
    <property type="evidence" value="ECO:0007669"/>
    <property type="project" value="InterPro"/>
</dbReference>
<feature type="domain" description="Carbohydrate-binding" evidence="2">
    <location>
        <begin position="67"/>
        <end position="163"/>
    </location>
</feature>
<evidence type="ECO:0000259" key="2">
    <source>
        <dbReference type="Pfam" id="PF06452"/>
    </source>
</evidence>